<dbReference type="InterPro" id="IPR035069">
    <property type="entry name" value="TTHA1013/TTHA0281-like"/>
</dbReference>
<dbReference type="Gene3D" id="3.30.160.620">
    <property type="match status" value="1"/>
</dbReference>
<dbReference type="Proteomes" id="UP001183420">
    <property type="component" value="Unassembled WGS sequence"/>
</dbReference>
<comment type="caution">
    <text evidence="1">The sequence shown here is derived from an EMBL/GenBank/DDBJ whole genome shotgun (WGS) entry which is preliminary data.</text>
</comment>
<keyword evidence="2" id="KW-1185">Reference proteome</keyword>
<evidence type="ECO:0008006" key="3">
    <source>
        <dbReference type="Google" id="ProtNLM"/>
    </source>
</evidence>
<dbReference type="EMBL" id="JAVREM010000008">
    <property type="protein sequence ID" value="MDT0318690.1"/>
    <property type="molecule type" value="Genomic_DNA"/>
</dbReference>
<name>A0ABU2LM68_9ACTN</name>
<reference evidence="2" key="1">
    <citation type="submission" date="2023-07" db="EMBL/GenBank/DDBJ databases">
        <title>30 novel species of actinomycetes from the DSMZ collection.</title>
        <authorList>
            <person name="Nouioui I."/>
        </authorList>
    </citation>
    <scope>NUCLEOTIDE SEQUENCE [LARGE SCALE GENOMIC DNA]</scope>
    <source>
        <strain evidence="2">DSM 44918</strain>
    </source>
</reference>
<gene>
    <name evidence="1" type="ORF">RNC47_10115</name>
</gene>
<dbReference type="SUPFAM" id="SSF143100">
    <property type="entry name" value="TTHA1013/TTHA0281-like"/>
    <property type="match status" value="1"/>
</dbReference>
<dbReference type="RefSeq" id="WP_311597521.1">
    <property type="nucleotide sequence ID" value="NZ_JAVREM010000008.1"/>
</dbReference>
<sequence length="90" mass="9984">MSKARHGDEVKVIAEGGGWSVVIPGLPVAADGATFDEAIGEMVQALWEYAEDWRNHLRTVPNHHEHRNLVRWVEQSGDQRLADWLAGAAT</sequence>
<organism evidence="1 2">
    <name type="scientific">Streptomyces millisiae</name>
    <dbReference type="NCBI Taxonomy" id="3075542"/>
    <lineage>
        <taxon>Bacteria</taxon>
        <taxon>Bacillati</taxon>
        <taxon>Actinomycetota</taxon>
        <taxon>Actinomycetes</taxon>
        <taxon>Kitasatosporales</taxon>
        <taxon>Streptomycetaceae</taxon>
        <taxon>Streptomyces</taxon>
    </lineage>
</organism>
<evidence type="ECO:0000313" key="1">
    <source>
        <dbReference type="EMBL" id="MDT0318690.1"/>
    </source>
</evidence>
<proteinExistence type="predicted"/>
<evidence type="ECO:0000313" key="2">
    <source>
        <dbReference type="Proteomes" id="UP001183420"/>
    </source>
</evidence>
<accession>A0ABU2LM68</accession>
<protein>
    <recommendedName>
        <fullName evidence="3">Antitoxin HicB</fullName>
    </recommendedName>
</protein>